<dbReference type="PANTHER" id="PTHR24221">
    <property type="entry name" value="ATP-BINDING CASSETTE SUB-FAMILY B"/>
    <property type="match status" value="1"/>
</dbReference>
<dbReference type="Gene3D" id="1.20.1560.10">
    <property type="entry name" value="ABC transporter type 1, transmembrane domain"/>
    <property type="match status" value="1"/>
</dbReference>
<evidence type="ECO:0000256" key="7">
    <source>
        <dbReference type="ARBA" id="ARBA00022840"/>
    </source>
</evidence>
<name>A0A934Q024_9BURK</name>
<keyword evidence="6" id="KW-0547">Nucleotide-binding</keyword>
<dbReference type="GO" id="GO:0016887">
    <property type="term" value="F:ATP hydrolysis activity"/>
    <property type="evidence" value="ECO:0007669"/>
    <property type="project" value="InterPro"/>
</dbReference>
<evidence type="ECO:0000259" key="15">
    <source>
        <dbReference type="PROSITE" id="PS50929"/>
    </source>
</evidence>
<dbReference type="InterPro" id="IPR039421">
    <property type="entry name" value="Type_1_exporter"/>
</dbReference>
<organism evidence="17 18">
    <name type="scientific">Ramlibacter algicola</name>
    <dbReference type="NCBI Taxonomy" id="2795217"/>
    <lineage>
        <taxon>Bacteria</taxon>
        <taxon>Pseudomonadati</taxon>
        <taxon>Pseudomonadota</taxon>
        <taxon>Betaproteobacteria</taxon>
        <taxon>Burkholderiales</taxon>
        <taxon>Comamonadaceae</taxon>
        <taxon>Ramlibacter</taxon>
    </lineage>
</organism>
<dbReference type="PANTHER" id="PTHR24221:SF606">
    <property type="entry name" value="COLICIN V SECRETION-PROCESSING ATP-BINDING PROTEIN"/>
    <property type="match status" value="1"/>
</dbReference>
<feature type="transmembrane region" description="Helical" evidence="13">
    <location>
        <begin position="209"/>
        <end position="229"/>
    </location>
</feature>
<keyword evidence="4 13" id="KW-0812">Transmembrane</keyword>
<dbReference type="GO" id="GO:0005886">
    <property type="term" value="C:plasma membrane"/>
    <property type="evidence" value="ECO:0007669"/>
    <property type="project" value="UniProtKB-SubCell"/>
</dbReference>
<dbReference type="InterPro" id="IPR011527">
    <property type="entry name" value="ABC1_TM_dom"/>
</dbReference>
<dbReference type="GO" id="GO:0140359">
    <property type="term" value="F:ABC-type transporter activity"/>
    <property type="evidence" value="ECO:0007669"/>
    <property type="project" value="InterPro"/>
</dbReference>
<keyword evidence="2" id="KW-0813">Transport</keyword>
<dbReference type="InterPro" id="IPR036640">
    <property type="entry name" value="ABC1_TM_sf"/>
</dbReference>
<feature type="domain" description="Peptidase C39" evidence="16">
    <location>
        <begin position="22"/>
        <end position="141"/>
    </location>
</feature>
<dbReference type="InterPro" id="IPR033838">
    <property type="entry name" value="CvaB_peptidase"/>
</dbReference>
<keyword evidence="7" id="KW-0067">ATP-binding</keyword>
<proteinExistence type="inferred from homology"/>
<dbReference type="Gene3D" id="3.90.70.10">
    <property type="entry name" value="Cysteine proteinases"/>
    <property type="match status" value="1"/>
</dbReference>
<evidence type="ECO:0000256" key="13">
    <source>
        <dbReference type="SAM" id="Phobius"/>
    </source>
</evidence>
<feature type="transmembrane region" description="Helical" evidence="13">
    <location>
        <begin position="172"/>
        <end position="197"/>
    </location>
</feature>
<dbReference type="InterPro" id="IPR027417">
    <property type="entry name" value="P-loop_NTPase"/>
</dbReference>
<sequence>MQGVGVLGLRFFDSRRLPVLRQSEAAECGLVCLAMVASYWGHRLDVGAMRQRFAVSLKGTTLRTLLSMAERLHLQARPLKLDIDHLGQLRLPCVLHWDMQHFVVLKSVKAGTVVIHDPAVGERTIPMQEVSRRFTGVAVELVPAAGFEQRDERQRVRLRSLVGRVVGLRRGLLQVLALAAALQLCALLGPFYLQWVIDEALVSADRDLVTVLGTGFILLVLLQAGVGAVRSWLATVLTTSFNFQWLGNAFAHLLQLPLSWFEKRHVGDVVSRFGSLQTVQRTLTTQSVEAVLDGLLVTTTLLLMLQYSVPLTMVSIGVVAVYAALRSLLFTALRGATADQIVASAKQQTHFLESVRGAQAVRLFNRADSRRTGWMNMLAEQFNADLRIARLTITHQGAQALLFGGERIAVIWLAALAVLDARFTVGMLFAYTGFKDQFTQRVTALVDRIFEFRMLRLHAERLADVLLEPPEPAHGPDEAVQDDRPPSIELRDVGFRYADGEPPVLQGVSLRIEPGDCLAIAGASGCGKTTLVKVLLGLIEPTEGQVLVDGRPLRRYGLVRHRDRVGTVMQDDQLFTGTIADNIAFFDPSPELQRIHACAQLAALHADISAMPMAYSTLVGDGGAGLSGGQRQRILLARALYKQPQVLVLDEATSHLDVANEQLVNAAIKQIALTRIIVAHRPDTIAMAQRVVVLQQGRVVRDFQQHVAAAA</sequence>
<dbReference type="CDD" id="cd18567">
    <property type="entry name" value="ABC_6TM_CvaB_RaxB_like"/>
    <property type="match status" value="1"/>
</dbReference>
<dbReference type="PROSITE" id="PS50893">
    <property type="entry name" value="ABC_TRANSPORTER_2"/>
    <property type="match status" value="1"/>
</dbReference>
<feature type="domain" description="ABC transporter" evidence="14">
    <location>
        <begin position="488"/>
        <end position="711"/>
    </location>
</feature>
<dbReference type="PROSITE" id="PS00211">
    <property type="entry name" value="ABC_TRANSPORTER_1"/>
    <property type="match status" value="1"/>
</dbReference>
<keyword evidence="5" id="KW-0204">Cytolysis</keyword>
<evidence type="ECO:0000256" key="9">
    <source>
        <dbReference type="ARBA" id="ARBA00023136"/>
    </source>
</evidence>
<dbReference type="CDD" id="cd03246">
    <property type="entry name" value="ABCC_Protease_Secretion"/>
    <property type="match status" value="1"/>
</dbReference>
<evidence type="ECO:0000256" key="12">
    <source>
        <dbReference type="ARBA" id="ARBA00072252"/>
    </source>
</evidence>
<dbReference type="Gene3D" id="3.40.50.300">
    <property type="entry name" value="P-loop containing nucleotide triphosphate hydrolases"/>
    <property type="match status" value="1"/>
</dbReference>
<comment type="subcellular location">
    <subcellularLocation>
        <location evidence="1">Cell membrane</location>
        <topology evidence="1">Multi-pass membrane protein</topology>
    </subcellularLocation>
</comment>
<evidence type="ECO:0000259" key="16">
    <source>
        <dbReference type="PROSITE" id="PS50990"/>
    </source>
</evidence>
<feature type="domain" description="ABC transmembrane type-1" evidence="15">
    <location>
        <begin position="175"/>
        <end position="454"/>
    </location>
</feature>
<dbReference type="RefSeq" id="WP_200786963.1">
    <property type="nucleotide sequence ID" value="NZ_JAEDAO010000001.1"/>
</dbReference>
<evidence type="ECO:0000256" key="5">
    <source>
        <dbReference type="ARBA" id="ARBA00022735"/>
    </source>
</evidence>
<keyword evidence="3" id="KW-1003">Cell membrane</keyword>
<reference evidence="17" key="1">
    <citation type="submission" date="2020-12" db="EMBL/GenBank/DDBJ databases">
        <title>Ramlibacter sp. nov., isolated from a freshwater alga, Cryptomonas.</title>
        <authorList>
            <person name="Kim H.M."/>
            <person name="Jeon C.O."/>
        </authorList>
    </citation>
    <scope>NUCLEOTIDE SEQUENCE</scope>
    <source>
        <strain evidence="17">CrO1</strain>
    </source>
</reference>
<dbReference type="AlphaFoldDB" id="A0A934Q024"/>
<keyword evidence="8 13" id="KW-1133">Transmembrane helix</keyword>
<keyword evidence="9 13" id="KW-0472">Membrane</keyword>
<dbReference type="InterPro" id="IPR003439">
    <property type="entry name" value="ABC_transporter-like_ATP-bd"/>
</dbReference>
<dbReference type="Pfam" id="PF03412">
    <property type="entry name" value="Peptidase_C39"/>
    <property type="match status" value="1"/>
</dbReference>
<feature type="transmembrane region" description="Helical" evidence="13">
    <location>
        <begin position="304"/>
        <end position="325"/>
    </location>
</feature>
<dbReference type="GO" id="GO:0005524">
    <property type="term" value="F:ATP binding"/>
    <property type="evidence" value="ECO:0007669"/>
    <property type="project" value="UniProtKB-KW"/>
</dbReference>
<dbReference type="FunFam" id="3.40.50.300:FF:000299">
    <property type="entry name" value="ABC transporter ATP-binding protein/permease"/>
    <property type="match status" value="1"/>
</dbReference>
<dbReference type="Proteomes" id="UP000617041">
    <property type="component" value="Unassembled WGS sequence"/>
</dbReference>
<evidence type="ECO:0000256" key="2">
    <source>
        <dbReference type="ARBA" id="ARBA00022448"/>
    </source>
</evidence>
<comment type="function">
    <text evidence="10">Involved in the export of calmodulin-sensitive adenylate cyclase-hemolysin (cyclolysin).</text>
</comment>
<evidence type="ECO:0000313" key="17">
    <source>
        <dbReference type="EMBL" id="MBK0392001.1"/>
    </source>
</evidence>
<dbReference type="InterPro" id="IPR017871">
    <property type="entry name" value="ABC_transporter-like_CS"/>
</dbReference>
<dbReference type="GO" id="GO:0031640">
    <property type="term" value="P:killing of cells of another organism"/>
    <property type="evidence" value="ECO:0007669"/>
    <property type="project" value="UniProtKB-KW"/>
</dbReference>
<evidence type="ECO:0000256" key="10">
    <source>
        <dbReference type="ARBA" id="ARBA00055355"/>
    </source>
</evidence>
<feature type="transmembrane region" description="Helical" evidence="13">
    <location>
        <begin position="409"/>
        <end position="431"/>
    </location>
</feature>
<evidence type="ECO:0000259" key="14">
    <source>
        <dbReference type="PROSITE" id="PS50893"/>
    </source>
</evidence>
<evidence type="ECO:0000256" key="4">
    <source>
        <dbReference type="ARBA" id="ARBA00022692"/>
    </source>
</evidence>
<dbReference type="InterPro" id="IPR005074">
    <property type="entry name" value="Peptidase_C39"/>
</dbReference>
<evidence type="ECO:0000256" key="11">
    <source>
        <dbReference type="ARBA" id="ARBA00061173"/>
    </source>
</evidence>
<comment type="caution">
    <text evidence="17">The sequence shown here is derived from an EMBL/GenBank/DDBJ whole genome shotgun (WGS) entry which is preliminary data.</text>
</comment>
<dbReference type="SMART" id="SM00382">
    <property type="entry name" value="AAA"/>
    <property type="match status" value="1"/>
</dbReference>
<evidence type="ECO:0000256" key="6">
    <source>
        <dbReference type="ARBA" id="ARBA00022741"/>
    </source>
</evidence>
<dbReference type="GO" id="GO:0008234">
    <property type="term" value="F:cysteine-type peptidase activity"/>
    <property type="evidence" value="ECO:0007669"/>
    <property type="project" value="InterPro"/>
</dbReference>
<dbReference type="Pfam" id="PF00005">
    <property type="entry name" value="ABC_tran"/>
    <property type="match status" value="1"/>
</dbReference>
<dbReference type="PROSITE" id="PS50929">
    <property type="entry name" value="ABC_TM1F"/>
    <property type="match status" value="1"/>
</dbReference>
<keyword evidence="18" id="KW-1185">Reference proteome</keyword>
<dbReference type="GO" id="GO:0006508">
    <property type="term" value="P:proteolysis"/>
    <property type="evidence" value="ECO:0007669"/>
    <property type="project" value="InterPro"/>
</dbReference>
<dbReference type="Pfam" id="PF00664">
    <property type="entry name" value="ABC_membrane"/>
    <property type="match status" value="1"/>
</dbReference>
<dbReference type="InterPro" id="IPR003593">
    <property type="entry name" value="AAA+_ATPase"/>
</dbReference>
<evidence type="ECO:0000256" key="3">
    <source>
        <dbReference type="ARBA" id="ARBA00022475"/>
    </source>
</evidence>
<keyword evidence="5" id="KW-0354">Hemolysis</keyword>
<comment type="similarity">
    <text evidence="11">Belongs to the ABC transporter superfamily. Cyclolysin exporter (TC 3.A.1.109.2) family.</text>
</comment>
<evidence type="ECO:0000313" key="18">
    <source>
        <dbReference type="Proteomes" id="UP000617041"/>
    </source>
</evidence>
<dbReference type="SUPFAM" id="SSF52540">
    <property type="entry name" value="P-loop containing nucleoside triphosphate hydrolases"/>
    <property type="match status" value="1"/>
</dbReference>
<protein>
    <recommendedName>
        <fullName evidence="12">Cyclolysin secretion/processing ATP-binding protein CyaB</fullName>
    </recommendedName>
</protein>
<gene>
    <name evidence="17" type="ORF">I8E28_05315</name>
</gene>
<accession>A0A934Q024</accession>
<evidence type="ECO:0000256" key="8">
    <source>
        <dbReference type="ARBA" id="ARBA00022989"/>
    </source>
</evidence>
<dbReference type="SUPFAM" id="SSF90123">
    <property type="entry name" value="ABC transporter transmembrane region"/>
    <property type="match status" value="1"/>
</dbReference>
<dbReference type="PROSITE" id="PS50990">
    <property type="entry name" value="PEPTIDASE_C39"/>
    <property type="match status" value="1"/>
</dbReference>
<dbReference type="CDD" id="cd02419">
    <property type="entry name" value="Peptidase_C39C"/>
    <property type="match status" value="1"/>
</dbReference>
<dbReference type="EMBL" id="JAEDAO010000001">
    <property type="protein sequence ID" value="MBK0392001.1"/>
    <property type="molecule type" value="Genomic_DNA"/>
</dbReference>
<evidence type="ECO:0000256" key="1">
    <source>
        <dbReference type="ARBA" id="ARBA00004651"/>
    </source>
</evidence>
<dbReference type="GO" id="GO:0034040">
    <property type="term" value="F:ATPase-coupled lipid transmembrane transporter activity"/>
    <property type="evidence" value="ECO:0007669"/>
    <property type="project" value="TreeGrafter"/>
</dbReference>